<dbReference type="EMBL" id="CM008051">
    <property type="protein sequence ID" value="PVH36874.1"/>
    <property type="molecule type" value="Genomic_DNA"/>
</dbReference>
<dbReference type="AlphaFoldDB" id="A0A2T8IGR1"/>
<dbReference type="InterPro" id="IPR024752">
    <property type="entry name" value="Myb/SANT-like_dom"/>
</dbReference>
<evidence type="ECO:0000313" key="2">
    <source>
        <dbReference type="EMBL" id="PVH36874.1"/>
    </source>
</evidence>
<name>A0A2T8IGR1_9POAL</name>
<dbReference type="Gramene" id="PVH36874">
    <property type="protein sequence ID" value="PVH36874"/>
    <property type="gene ID" value="PAHAL_6G186400"/>
</dbReference>
<evidence type="ECO:0000259" key="1">
    <source>
        <dbReference type="Pfam" id="PF12776"/>
    </source>
</evidence>
<feature type="domain" description="Myb/SANT-like" evidence="1">
    <location>
        <begin position="2"/>
        <end position="96"/>
    </location>
</feature>
<proteinExistence type="predicted"/>
<dbReference type="Proteomes" id="UP000243499">
    <property type="component" value="Chromosome 6"/>
</dbReference>
<protein>
    <recommendedName>
        <fullName evidence="1">Myb/SANT-like domain-containing protein</fullName>
    </recommendedName>
</protein>
<organism evidence="2">
    <name type="scientific">Panicum hallii</name>
    <dbReference type="NCBI Taxonomy" id="206008"/>
    <lineage>
        <taxon>Eukaryota</taxon>
        <taxon>Viridiplantae</taxon>
        <taxon>Streptophyta</taxon>
        <taxon>Embryophyta</taxon>
        <taxon>Tracheophyta</taxon>
        <taxon>Spermatophyta</taxon>
        <taxon>Magnoliopsida</taxon>
        <taxon>Liliopsida</taxon>
        <taxon>Poales</taxon>
        <taxon>Poaceae</taxon>
        <taxon>PACMAD clade</taxon>
        <taxon>Panicoideae</taxon>
        <taxon>Panicodae</taxon>
        <taxon>Paniceae</taxon>
        <taxon>Panicinae</taxon>
        <taxon>Panicum</taxon>
        <taxon>Panicum sect. Panicum</taxon>
    </lineage>
</organism>
<dbReference type="PANTHER" id="PTHR47851">
    <property type="entry name" value="OS06G0588700 PROTEIN-RELATED"/>
    <property type="match status" value="1"/>
</dbReference>
<reference evidence="2" key="1">
    <citation type="submission" date="2018-04" db="EMBL/GenBank/DDBJ databases">
        <title>WGS assembly of Panicum hallii.</title>
        <authorList>
            <person name="Lovell J."/>
            <person name="Jenkins J."/>
            <person name="Lowry D."/>
            <person name="Mamidi S."/>
            <person name="Sreedasyam A."/>
            <person name="Weng X."/>
            <person name="Barry K."/>
            <person name="Bonette J."/>
            <person name="Campitelli B."/>
            <person name="Daum C."/>
            <person name="Gordon S."/>
            <person name="Gould B."/>
            <person name="Lipzen A."/>
            <person name="Macqueen A."/>
            <person name="Palacio-Mejia J."/>
            <person name="Plott C."/>
            <person name="Shakirov E."/>
            <person name="Shu S."/>
            <person name="Yoshinaga Y."/>
            <person name="Zane M."/>
            <person name="Rokhsar D."/>
            <person name="Grimwood J."/>
            <person name="Schmutz J."/>
            <person name="Juenger T."/>
        </authorList>
    </citation>
    <scope>NUCLEOTIDE SEQUENCE [LARGE SCALE GENOMIC DNA]</scope>
    <source>
        <strain evidence="2">FIL2</strain>
    </source>
</reference>
<sequence>MEWTDDYNRIVCELFAEQVRRGNRPNTHLNTLGYTEVSGRFYQMTGIELSKTQIKNKWDRLKNDWSIWQKLLRNPTGTGWDNTRGVINMDNEWWKKMKVDVPGSGKFKKKVLQNEDFLREMFGDISNDETDHWNLMSDNPVIPESQKDTENIDGAGEEEEEDNLLHDYTALLIQEQITKVADSAKSFTSKKQAEVVSIKEVMDVVLDCGAQYGSNEHDIATQLFVKKEQRQMFLTLPTREICLNWLTRRYNDKYGN</sequence>
<dbReference type="PANTHER" id="PTHR47851:SF1">
    <property type="entry name" value="OS06G0588700 PROTEIN"/>
    <property type="match status" value="1"/>
</dbReference>
<dbReference type="Pfam" id="PF12776">
    <property type="entry name" value="Myb_DNA-bind_3"/>
    <property type="match status" value="1"/>
</dbReference>
<gene>
    <name evidence="2" type="ORF">PAHAL_6G186400</name>
</gene>
<accession>A0A2T8IGR1</accession>